<feature type="compositionally biased region" description="Polar residues" evidence="1">
    <location>
        <begin position="57"/>
        <end position="67"/>
    </location>
</feature>
<reference evidence="2 3" key="1">
    <citation type="submission" date="2014-04" db="EMBL/GenBank/DDBJ databases">
        <authorList>
            <consortium name="DOE Joint Genome Institute"/>
            <person name="Kuo A."/>
            <person name="Kohler A."/>
            <person name="Nagy L.G."/>
            <person name="Floudas D."/>
            <person name="Copeland A."/>
            <person name="Barry K.W."/>
            <person name="Cichocki N."/>
            <person name="Veneault-Fourrey C."/>
            <person name="LaButti K."/>
            <person name="Lindquist E.A."/>
            <person name="Lipzen A."/>
            <person name="Lundell T."/>
            <person name="Morin E."/>
            <person name="Murat C."/>
            <person name="Sun H."/>
            <person name="Tunlid A."/>
            <person name="Henrissat B."/>
            <person name="Grigoriev I.V."/>
            <person name="Hibbett D.S."/>
            <person name="Martin F."/>
            <person name="Nordberg H.P."/>
            <person name="Cantor M.N."/>
            <person name="Hua S.X."/>
        </authorList>
    </citation>
    <scope>NUCLEOTIDE SEQUENCE [LARGE SCALE GENOMIC DNA]</scope>
    <source>
        <strain evidence="2 3">Foug A</strain>
    </source>
</reference>
<dbReference type="Proteomes" id="UP000053989">
    <property type="component" value="Unassembled WGS sequence"/>
</dbReference>
<dbReference type="EMBL" id="KN822025">
    <property type="protein sequence ID" value="KIM65051.1"/>
    <property type="molecule type" value="Genomic_DNA"/>
</dbReference>
<keyword evidence="3" id="KW-1185">Reference proteome</keyword>
<feature type="region of interest" description="Disordered" evidence="1">
    <location>
        <begin position="19"/>
        <end position="67"/>
    </location>
</feature>
<reference evidence="3" key="2">
    <citation type="submission" date="2015-01" db="EMBL/GenBank/DDBJ databases">
        <title>Evolutionary Origins and Diversification of the Mycorrhizal Mutualists.</title>
        <authorList>
            <consortium name="DOE Joint Genome Institute"/>
            <consortium name="Mycorrhizal Genomics Consortium"/>
            <person name="Kohler A."/>
            <person name="Kuo A."/>
            <person name="Nagy L.G."/>
            <person name="Floudas D."/>
            <person name="Copeland A."/>
            <person name="Barry K.W."/>
            <person name="Cichocki N."/>
            <person name="Veneault-Fourrey C."/>
            <person name="LaButti K."/>
            <person name="Lindquist E.A."/>
            <person name="Lipzen A."/>
            <person name="Lundell T."/>
            <person name="Morin E."/>
            <person name="Murat C."/>
            <person name="Riley R."/>
            <person name="Ohm R."/>
            <person name="Sun H."/>
            <person name="Tunlid A."/>
            <person name="Henrissat B."/>
            <person name="Grigoriev I.V."/>
            <person name="Hibbett D.S."/>
            <person name="Martin F."/>
        </authorList>
    </citation>
    <scope>NUCLEOTIDE SEQUENCE [LARGE SCALE GENOMIC DNA]</scope>
    <source>
        <strain evidence="3">Foug A</strain>
    </source>
</reference>
<proteinExistence type="predicted"/>
<sequence>MCPVSPHLDLCYVHPHPSLDHDPIAIKPPAEQSDQVEPFREDSHPKSDGDDSVRTAEAQNSTQTSQTAVETVRTCRMCIQACTGLQTRQKRLL</sequence>
<organism evidence="2 3">
    <name type="scientific">Scleroderma citrinum Foug A</name>
    <dbReference type="NCBI Taxonomy" id="1036808"/>
    <lineage>
        <taxon>Eukaryota</taxon>
        <taxon>Fungi</taxon>
        <taxon>Dikarya</taxon>
        <taxon>Basidiomycota</taxon>
        <taxon>Agaricomycotina</taxon>
        <taxon>Agaricomycetes</taxon>
        <taxon>Agaricomycetidae</taxon>
        <taxon>Boletales</taxon>
        <taxon>Sclerodermatineae</taxon>
        <taxon>Sclerodermataceae</taxon>
        <taxon>Scleroderma</taxon>
    </lineage>
</organism>
<evidence type="ECO:0000256" key="1">
    <source>
        <dbReference type="SAM" id="MobiDB-lite"/>
    </source>
</evidence>
<gene>
    <name evidence="2" type="ORF">SCLCIDRAFT_1212731</name>
</gene>
<dbReference type="InParanoid" id="A0A0C3EAQ4"/>
<dbReference type="AlphaFoldDB" id="A0A0C3EAQ4"/>
<evidence type="ECO:0000313" key="2">
    <source>
        <dbReference type="EMBL" id="KIM65051.1"/>
    </source>
</evidence>
<accession>A0A0C3EAQ4</accession>
<name>A0A0C3EAQ4_9AGAM</name>
<dbReference type="HOGENOM" id="CLU_2405491_0_0_1"/>
<feature type="non-terminal residue" evidence="2">
    <location>
        <position position="93"/>
    </location>
</feature>
<feature type="compositionally biased region" description="Basic and acidic residues" evidence="1">
    <location>
        <begin position="37"/>
        <end position="54"/>
    </location>
</feature>
<protein>
    <submittedName>
        <fullName evidence="2">Uncharacterized protein</fullName>
    </submittedName>
</protein>
<evidence type="ECO:0000313" key="3">
    <source>
        <dbReference type="Proteomes" id="UP000053989"/>
    </source>
</evidence>